<protein>
    <recommendedName>
        <fullName evidence="4">4'-phosphopantetheinyl transferase domain-containing protein</fullName>
    </recommendedName>
</protein>
<evidence type="ECO:0000256" key="2">
    <source>
        <dbReference type="ARBA" id="ARBA00022679"/>
    </source>
</evidence>
<dbReference type="EMBL" id="LAVA02000019">
    <property type="protein sequence ID" value="OIJ68014.1"/>
    <property type="molecule type" value="Genomic_DNA"/>
</dbReference>
<evidence type="ECO:0000313" key="5">
    <source>
        <dbReference type="EMBL" id="OIJ68014.1"/>
    </source>
</evidence>
<feature type="compositionally biased region" description="Acidic residues" evidence="3">
    <location>
        <begin position="355"/>
        <end position="374"/>
    </location>
</feature>
<dbReference type="PANTHER" id="PTHR12215">
    <property type="entry name" value="PHOSPHOPANTETHEINE TRANSFERASE"/>
    <property type="match status" value="1"/>
</dbReference>
<dbReference type="GO" id="GO:0019878">
    <property type="term" value="P:lysine biosynthetic process via aminoadipic acid"/>
    <property type="evidence" value="ECO:0007669"/>
    <property type="project" value="TreeGrafter"/>
</dbReference>
<feature type="compositionally biased region" description="Basic and acidic residues" evidence="3">
    <location>
        <begin position="1"/>
        <end position="14"/>
    </location>
</feature>
<evidence type="ECO:0000256" key="1">
    <source>
        <dbReference type="ARBA" id="ARBA00010990"/>
    </source>
</evidence>
<reference evidence="5" key="1">
    <citation type="submission" date="2016-10" db="EMBL/GenBank/DDBJ databases">
        <title>Genome sequence of Streptomyces mangrovisoli MUSC 149.</title>
        <authorList>
            <person name="Lee L.-H."/>
            <person name="Ser H.-L."/>
        </authorList>
    </citation>
    <scope>NUCLEOTIDE SEQUENCE [LARGE SCALE GENOMIC DNA]</scope>
    <source>
        <strain evidence="5">MUSC 149</strain>
    </source>
</reference>
<keyword evidence="2" id="KW-0808">Transferase</keyword>
<feature type="compositionally biased region" description="Gly residues" evidence="3">
    <location>
        <begin position="224"/>
        <end position="247"/>
    </location>
</feature>
<feature type="compositionally biased region" description="Low complexity" evidence="3">
    <location>
        <begin position="307"/>
        <end position="322"/>
    </location>
</feature>
<organism evidence="5 6">
    <name type="scientific">Streptomyces mangrovisoli</name>
    <dbReference type="NCBI Taxonomy" id="1428628"/>
    <lineage>
        <taxon>Bacteria</taxon>
        <taxon>Bacillati</taxon>
        <taxon>Actinomycetota</taxon>
        <taxon>Actinomycetes</taxon>
        <taxon>Kitasatosporales</taxon>
        <taxon>Streptomycetaceae</taxon>
        <taxon>Streptomyces</taxon>
    </lineage>
</organism>
<dbReference type="AlphaFoldDB" id="A0A1J4P3I9"/>
<evidence type="ECO:0000256" key="3">
    <source>
        <dbReference type="SAM" id="MobiDB-lite"/>
    </source>
</evidence>
<sequence>MPERRRAMNARRPDGALGSGSSAHGSPLYVGGVEGPWEEVQNRFAEVGRVVVYTSWGVWAASALLDPRLGQVLGREWARYRTGASAAGRLGFVASRYLMKYTAAAVLEVPPGTVDVVHTPAGRPGVRGWDGRLALSLSHTDDLLVVAVSGTGPVGVDAERADRRLAVDLLLAQVATPAEAARLAGLGDEERRARLLRLWTLKEAYTKALGHGLRRRFSRFGLEETGGGVRGGADHGTGGGADDGPGGPARVTPEAAEDSGSAEDGVGGWEFATHLVQGRYVVSEAHRRGWAGLAACSTVVAHSLEEPPSGSAAPLPSLADPYPAEHRHRSAGGHPDCASNTRTIRPPGASHPDPDPDPEPGPDPELDPNPDLEPDPGGGGGP</sequence>
<feature type="region of interest" description="Disordered" evidence="3">
    <location>
        <begin position="224"/>
        <end position="266"/>
    </location>
</feature>
<keyword evidence="6" id="KW-1185">Reference proteome</keyword>
<feature type="domain" description="4'-phosphopantetheinyl transferase" evidence="4">
    <location>
        <begin position="153"/>
        <end position="222"/>
    </location>
</feature>
<name>A0A1J4P3I9_9ACTN</name>
<comment type="caution">
    <text evidence="5">The sequence shown here is derived from an EMBL/GenBank/DDBJ whole genome shotgun (WGS) entry which is preliminary data.</text>
</comment>
<dbReference type="Pfam" id="PF01648">
    <property type="entry name" value="ACPS"/>
    <property type="match status" value="1"/>
</dbReference>
<proteinExistence type="inferred from homology"/>
<gene>
    <name evidence="5" type="ORF">WN71_009385</name>
</gene>
<comment type="similarity">
    <text evidence="1">Belongs to the P-Pant transferase superfamily. Gsp/Sfp/HetI/AcpT family.</text>
</comment>
<dbReference type="InterPro" id="IPR037143">
    <property type="entry name" value="4-PPantetheinyl_Trfase_dom_sf"/>
</dbReference>
<dbReference type="STRING" id="1428628.WN71_009385"/>
<evidence type="ECO:0000259" key="4">
    <source>
        <dbReference type="Pfam" id="PF01648"/>
    </source>
</evidence>
<feature type="region of interest" description="Disordered" evidence="3">
    <location>
        <begin position="304"/>
        <end position="382"/>
    </location>
</feature>
<accession>A0A1J4P3I9</accession>
<evidence type="ECO:0000313" key="6">
    <source>
        <dbReference type="Proteomes" id="UP000034196"/>
    </source>
</evidence>
<dbReference type="GO" id="GO:0008897">
    <property type="term" value="F:holo-[acyl-carrier-protein] synthase activity"/>
    <property type="evidence" value="ECO:0007669"/>
    <property type="project" value="InterPro"/>
</dbReference>
<dbReference type="InterPro" id="IPR008278">
    <property type="entry name" value="4-PPantetheinyl_Trfase_dom"/>
</dbReference>
<dbReference type="InterPro" id="IPR050559">
    <property type="entry name" value="P-Pant_transferase_sf"/>
</dbReference>
<dbReference type="Proteomes" id="UP000034196">
    <property type="component" value="Unassembled WGS sequence"/>
</dbReference>
<dbReference type="Gene3D" id="3.90.470.20">
    <property type="entry name" value="4'-phosphopantetheinyl transferase domain"/>
    <property type="match status" value="2"/>
</dbReference>
<feature type="region of interest" description="Disordered" evidence="3">
    <location>
        <begin position="1"/>
        <end position="23"/>
    </location>
</feature>
<dbReference type="SUPFAM" id="SSF56214">
    <property type="entry name" value="4'-phosphopantetheinyl transferase"/>
    <property type="match status" value="2"/>
</dbReference>
<dbReference type="GO" id="GO:0005829">
    <property type="term" value="C:cytosol"/>
    <property type="evidence" value="ECO:0007669"/>
    <property type="project" value="TreeGrafter"/>
</dbReference>
<dbReference type="PANTHER" id="PTHR12215:SF10">
    <property type="entry name" value="L-AMINOADIPATE-SEMIALDEHYDE DEHYDROGENASE-PHOSPHOPANTETHEINYL TRANSFERASE"/>
    <property type="match status" value="1"/>
</dbReference>
<dbReference type="GO" id="GO:0000287">
    <property type="term" value="F:magnesium ion binding"/>
    <property type="evidence" value="ECO:0007669"/>
    <property type="project" value="InterPro"/>
</dbReference>